<reference evidence="1" key="1">
    <citation type="journal article" date="2021" name="New Phytol.">
        <title>Evolutionary innovations through gain and loss of genes in the ectomycorrhizal Boletales.</title>
        <authorList>
            <person name="Wu G."/>
            <person name="Miyauchi S."/>
            <person name="Morin E."/>
            <person name="Kuo A."/>
            <person name="Drula E."/>
            <person name="Varga T."/>
            <person name="Kohler A."/>
            <person name="Feng B."/>
            <person name="Cao Y."/>
            <person name="Lipzen A."/>
            <person name="Daum C."/>
            <person name="Hundley H."/>
            <person name="Pangilinan J."/>
            <person name="Johnson J."/>
            <person name="Barry K."/>
            <person name="LaButti K."/>
            <person name="Ng V."/>
            <person name="Ahrendt S."/>
            <person name="Min B."/>
            <person name="Choi I.G."/>
            <person name="Park H."/>
            <person name="Plett J.M."/>
            <person name="Magnuson J."/>
            <person name="Spatafora J.W."/>
            <person name="Nagy L.G."/>
            <person name="Henrissat B."/>
            <person name="Grigoriev I.V."/>
            <person name="Yang Z.L."/>
            <person name="Xu J."/>
            <person name="Martin F.M."/>
        </authorList>
    </citation>
    <scope>NUCLEOTIDE SEQUENCE</scope>
    <source>
        <strain evidence="1">KUC20120723A-06</strain>
    </source>
</reference>
<sequence length="294" mass="32672">MPALDTAGEFLARSLAGSNGEMSESTEHDASSNPTQTRNIIIFGETGAGKSALINLIIGETVARASSNAQGCTLDTADYPFTLAQHHFKLYDTVGLNEPRIGKTSYLVAIEKAYELVTNLTRRGGIHLLVFCIRGGRITTTTEQNYCLFNEFLCRRAVPVALVITGLELEDHMEDWWARNEEALRGFGIKSVAHACVTATLGVERTHVRKYEDSRKKLFELLEEHGTGKAFAQERIGWIARIMKDLRGLLTKRQAKKPSHKEMVRILRKRCGLPEDAAAMLVQKLREIDLEAGS</sequence>
<organism evidence="1 2">
    <name type="scientific">Leucogyrophana mollusca</name>
    <dbReference type="NCBI Taxonomy" id="85980"/>
    <lineage>
        <taxon>Eukaryota</taxon>
        <taxon>Fungi</taxon>
        <taxon>Dikarya</taxon>
        <taxon>Basidiomycota</taxon>
        <taxon>Agaricomycotina</taxon>
        <taxon>Agaricomycetes</taxon>
        <taxon>Agaricomycetidae</taxon>
        <taxon>Boletales</taxon>
        <taxon>Boletales incertae sedis</taxon>
        <taxon>Leucogyrophana</taxon>
    </lineage>
</organism>
<proteinExistence type="predicted"/>
<protein>
    <submittedName>
        <fullName evidence="1">Uncharacterized protein</fullName>
    </submittedName>
</protein>
<evidence type="ECO:0000313" key="2">
    <source>
        <dbReference type="Proteomes" id="UP000790709"/>
    </source>
</evidence>
<evidence type="ECO:0000313" key="1">
    <source>
        <dbReference type="EMBL" id="KAH7926914.1"/>
    </source>
</evidence>
<dbReference type="EMBL" id="MU266375">
    <property type="protein sequence ID" value="KAH7926914.1"/>
    <property type="molecule type" value="Genomic_DNA"/>
</dbReference>
<accession>A0ACB8BNK9</accession>
<name>A0ACB8BNK9_9AGAM</name>
<gene>
    <name evidence="1" type="ORF">BV22DRAFT_1127796</name>
</gene>
<dbReference type="Proteomes" id="UP000790709">
    <property type="component" value="Unassembled WGS sequence"/>
</dbReference>
<keyword evidence="2" id="KW-1185">Reference proteome</keyword>
<comment type="caution">
    <text evidence="1">The sequence shown here is derived from an EMBL/GenBank/DDBJ whole genome shotgun (WGS) entry which is preliminary data.</text>
</comment>